<name>A0A3M9MSH8_9BACT</name>
<accession>A0A3M9MSH8</accession>
<gene>
    <name evidence="1" type="ORF">EFA69_19020</name>
</gene>
<comment type="caution">
    <text evidence="1">The sequence shown here is derived from an EMBL/GenBank/DDBJ whole genome shotgun (WGS) entry which is preliminary data.</text>
</comment>
<proteinExistence type="predicted"/>
<evidence type="ECO:0000313" key="1">
    <source>
        <dbReference type="EMBL" id="RNI28165.1"/>
    </source>
</evidence>
<evidence type="ECO:0000313" key="2">
    <source>
        <dbReference type="Proteomes" id="UP000271010"/>
    </source>
</evidence>
<dbReference type="EMBL" id="RJJE01000017">
    <property type="protein sequence ID" value="RNI28165.1"/>
    <property type="molecule type" value="Genomic_DNA"/>
</dbReference>
<dbReference type="RefSeq" id="WP_123134632.1">
    <property type="nucleotide sequence ID" value="NZ_JBHMAD010000004.1"/>
</dbReference>
<keyword evidence="2" id="KW-1185">Reference proteome</keyword>
<protein>
    <submittedName>
        <fullName evidence="1">Uncharacterized protein</fullName>
    </submittedName>
</protein>
<dbReference type="Proteomes" id="UP000271010">
    <property type="component" value="Unassembled WGS sequence"/>
</dbReference>
<reference evidence="1 2" key="1">
    <citation type="submission" date="2018-11" db="EMBL/GenBank/DDBJ databases">
        <title>Rufibacter latericius sp. nov., isolated from water in Baiyang Lake.</title>
        <authorList>
            <person name="Yang Y."/>
        </authorList>
    </citation>
    <scope>NUCLEOTIDE SEQUENCE [LARGE SCALE GENOMIC DNA]</scope>
    <source>
        <strain evidence="1 2">MCC P1</strain>
    </source>
</reference>
<dbReference type="OrthoDB" id="9826637at2"/>
<sequence>MGKITVKHYLNKSLSNKENRSDRHYIYVQVTVKRQVNRMRSRANKIAWVTDIELQVSQQDLDNSLTGGDDLGLGKALALEHNIIHDIITFLRPFERNDFTLKAFTPIYEVCTEDMLEFIAQKGRDLLREMMREFYPQPFYIIDWEKPYYELIGGLTELGEQNQLFVASVLENKYIQCFTIAHENIVEFLHLNFDYDDRFKAYRGNLTFYWFRDNHTQEFISFLKKKNVMTMEQLPAMEEIFEAMYHSVITEIEELSG</sequence>
<organism evidence="1 2">
    <name type="scientific">Rufibacter immobilis</name>
    <dbReference type="NCBI Taxonomy" id="1348778"/>
    <lineage>
        <taxon>Bacteria</taxon>
        <taxon>Pseudomonadati</taxon>
        <taxon>Bacteroidota</taxon>
        <taxon>Cytophagia</taxon>
        <taxon>Cytophagales</taxon>
        <taxon>Hymenobacteraceae</taxon>
        <taxon>Rufibacter</taxon>
    </lineage>
</organism>
<dbReference type="AlphaFoldDB" id="A0A3M9MSH8"/>